<name>W7UZU9_RUMFL</name>
<evidence type="ECO:0000259" key="2">
    <source>
        <dbReference type="Pfam" id="PF03432"/>
    </source>
</evidence>
<dbReference type="Proteomes" id="UP000019365">
    <property type="component" value="Unassembled WGS sequence"/>
</dbReference>
<dbReference type="RefSeq" id="WP_037298514.1">
    <property type="nucleotide sequence ID" value="NZ_ATAX01000022.1"/>
</dbReference>
<protein>
    <recommendedName>
        <fullName evidence="2">MobA/VirD2-like nuclease domain-containing protein</fullName>
    </recommendedName>
</protein>
<reference evidence="3 4" key="1">
    <citation type="journal article" date="2014" name="PLoS ONE">
        <title>Rumen cellulosomics: divergent fiber-degrading strategies revealed by comparative genome-wide analysis of six ruminococcal strains.</title>
        <authorList>
            <person name="Dassa B."/>
            <person name="Borovok I."/>
            <person name="Ruimy-Israeli V."/>
            <person name="Lamed R."/>
            <person name="Flint H.J."/>
            <person name="Duncan S.H."/>
            <person name="Henrissat B."/>
            <person name="Coutinho P."/>
            <person name="Morrison M."/>
            <person name="Mosoni P."/>
            <person name="Yeoman C.J."/>
            <person name="White B.A."/>
            <person name="Bayer E.A."/>
        </authorList>
    </citation>
    <scope>NUCLEOTIDE SEQUENCE [LARGE SCALE GENOMIC DNA]</scope>
    <source>
        <strain evidence="3 4">007c</strain>
    </source>
</reference>
<dbReference type="InterPro" id="IPR005094">
    <property type="entry name" value="Endonuclease_MobA/VirD2"/>
</dbReference>
<dbReference type="Gene3D" id="3.30.930.30">
    <property type="match status" value="1"/>
</dbReference>
<dbReference type="Pfam" id="PF03432">
    <property type="entry name" value="Relaxase"/>
    <property type="match status" value="1"/>
</dbReference>
<dbReference type="AlphaFoldDB" id="W7UZU9"/>
<keyword evidence="4" id="KW-1185">Reference proteome</keyword>
<feature type="domain" description="MobA/VirD2-like nuclease" evidence="2">
    <location>
        <begin position="19"/>
        <end position="157"/>
    </location>
</feature>
<dbReference type="EMBL" id="ATAX01000022">
    <property type="protein sequence ID" value="EWM54017.1"/>
    <property type="molecule type" value="Genomic_DNA"/>
</dbReference>
<dbReference type="eggNOG" id="COG3843">
    <property type="taxonomic scope" value="Bacteria"/>
</dbReference>
<comment type="caution">
    <text evidence="3">The sequence shown here is derived from an EMBL/GenBank/DDBJ whole genome shotgun (WGS) entry which is preliminary data.</text>
</comment>
<feature type="compositionally biased region" description="Basic and acidic residues" evidence="1">
    <location>
        <begin position="445"/>
        <end position="455"/>
    </location>
</feature>
<dbReference type="OrthoDB" id="9763513at2"/>
<accession>W7UZU9</accession>
<proteinExistence type="predicted"/>
<evidence type="ECO:0000256" key="1">
    <source>
        <dbReference type="SAM" id="MobiDB-lite"/>
    </source>
</evidence>
<evidence type="ECO:0000313" key="4">
    <source>
        <dbReference type="Proteomes" id="UP000019365"/>
    </source>
</evidence>
<feature type="region of interest" description="Disordered" evidence="1">
    <location>
        <begin position="445"/>
        <end position="467"/>
    </location>
</feature>
<organism evidence="3 4">
    <name type="scientific">Ruminococcus flavefaciens 007c</name>
    <dbReference type="NCBI Taxonomy" id="1341157"/>
    <lineage>
        <taxon>Bacteria</taxon>
        <taxon>Bacillati</taxon>
        <taxon>Bacillota</taxon>
        <taxon>Clostridia</taxon>
        <taxon>Eubacteriales</taxon>
        <taxon>Oscillospiraceae</taxon>
        <taxon>Ruminococcus</taxon>
    </lineage>
</organism>
<gene>
    <name evidence="3" type="ORF">RF007C_03640</name>
</gene>
<dbReference type="PATRIC" id="fig|1341157.4.peg.1380"/>
<evidence type="ECO:0000313" key="3">
    <source>
        <dbReference type="EMBL" id="EWM54017.1"/>
    </source>
</evidence>
<sequence>MATTKIFPITATEAKALAYIANPDKTNNGRLILTSGCSEDPYQASRDFEQIRKLGTGLSTVLSQHFIQSFAPGEITPEQALQVGKEMCERFLKGEYQYFLAVHNDRDHIHLHVIFNNVNQWNGRTFETNENRRYTQKDRSYNKLREISDKVCKEHNLSVIICPEPDKGMSYWEWAMNRKGLSWKAKLKYAIDQVAKQSDDFDDFLKKCRENGILVEYNPDHKIDLKFMLAEQKERNPRAKFTRAKTLGWYYETAQIKKRIDMYKGVMSYAPRARVKRTAQVQENKYLRDYIDRANMKQVSKSINIASKYGIRADEIEGEAMAAFILKGQLSEQRNAVDIQLDDLIVQVKVLKKYRRLSEVAAELKTLSGRQAKQFRTEHSSELNEYGECQKQILEWYPSGHIPSVEAAEKKIHALKQEREQLKSQYEAVKIKAKELGEAQRDIDEFLRQERDTQQQKRKKNKNGDLE</sequence>